<sequence length="224" mass="24460">MKNGVGVRALRSFAVGIALFCAIGAGAGSAWAGGQKEERLSDAVRLALAAQIADPSPPKPHFRSPQHLIGYLMWLATESARLRARMPNFVVREAFLQTVWYEAHRAGLEPALVLGLIQVESGFKKYAISSAGAMGLMQVMPFWTRQIGDGDVERLLNMQINLRYGCVILRHYLDEEHGDLFMALGRYNGSRGQAAYPDAVLAARKSWMVGNGGTLFASNNHSGR</sequence>
<dbReference type="InterPro" id="IPR008258">
    <property type="entry name" value="Transglycosylase_SLT_dom_1"/>
</dbReference>
<dbReference type="OrthoDB" id="92254at2"/>
<protein>
    <submittedName>
        <fullName evidence="3">Putative Lysozyme-like protein</fullName>
    </submittedName>
</protein>
<dbReference type="Gene3D" id="1.10.530.10">
    <property type="match status" value="1"/>
</dbReference>
<dbReference type="AlphaFoldDB" id="A0A238D3T1"/>
<dbReference type="Proteomes" id="UP000214566">
    <property type="component" value="Unassembled WGS sequence"/>
</dbReference>
<name>A0A238D3T1_THIDL</name>
<dbReference type="InterPro" id="IPR023346">
    <property type="entry name" value="Lysozyme-like_dom_sf"/>
</dbReference>
<evidence type="ECO:0000256" key="1">
    <source>
        <dbReference type="ARBA" id="ARBA00007734"/>
    </source>
</evidence>
<comment type="similarity">
    <text evidence="1">Belongs to the transglycosylase Slt family.</text>
</comment>
<proteinExistence type="inferred from homology"/>
<organism evidence="3 4">
    <name type="scientific">Thiomonas delicata</name>
    <name type="common">Thiomonas cuprina</name>
    <dbReference type="NCBI Taxonomy" id="364030"/>
    <lineage>
        <taxon>Bacteria</taxon>
        <taxon>Pseudomonadati</taxon>
        <taxon>Pseudomonadota</taxon>
        <taxon>Betaproteobacteria</taxon>
        <taxon>Burkholderiales</taxon>
        <taxon>Thiomonas</taxon>
    </lineage>
</organism>
<evidence type="ECO:0000313" key="4">
    <source>
        <dbReference type="Proteomes" id="UP000214566"/>
    </source>
</evidence>
<dbReference type="SUPFAM" id="SSF53955">
    <property type="entry name" value="Lysozyme-like"/>
    <property type="match status" value="1"/>
</dbReference>
<feature type="domain" description="Transglycosylase SLT" evidence="2">
    <location>
        <begin position="103"/>
        <end position="193"/>
    </location>
</feature>
<reference evidence="3 4" key="1">
    <citation type="submission" date="2016-06" db="EMBL/GenBank/DDBJ databases">
        <authorList>
            <person name="Kjaerup R.B."/>
            <person name="Dalgaard T.S."/>
            <person name="Juul-Madsen H.R."/>
        </authorList>
    </citation>
    <scope>NUCLEOTIDE SEQUENCE [LARGE SCALE GENOMIC DNA]</scope>
    <source>
        <strain evidence="3 4">DSM 16361</strain>
    </source>
</reference>
<dbReference type="EMBL" id="FLMQ01000055">
    <property type="protein sequence ID" value="SBP87834.1"/>
    <property type="molecule type" value="Genomic_DNA"/>
</dbReference>
<dbReference type="Pfam" id="PF01464">
    <property type="entry name" value="SLT"/>
    <property type="match status" value="1"/>
</dbReference>
<evidence type="ECO:0000259" key="2">
    <source>
        <dbReference type="Pfam" id="PF01464"/>
    </source>
</evidence>
<keyword evidence="4" id="KW-1185">Reference proteome</keyword>
<accession>A0A238D3T1</accession>
<dbReference type="PANTHER" id="PTHR37423">
    <property type="entry name" value="SOLUBLE LYTIC MUREIN TRANSGLYCOSYLASE-RELATED"/>
    <property type="match status" value="1"/>
</dbReference>
<evidence type="ECO:0000313" key="3">
    <source>
        <dbReference type="EMBL" id="SBP87834.1"/>
    </source>
</evidence>
<dbReference type="RefSeq" id="WP_094159986.1">
    <property type="nucleotide sequence ID" value="NZ_LT592170.1"/>
</dbReference>
<dbReference type="PANTHER" id="PTHR37423:SF2">
    <property type="entry name" value="MEMBRANE-BOUND LYTIC MUREIN TRANSGLYCOSYLASE C"/>
    <property type="match status" value="1"/>
</dbReference>
<gene>
    <name evidence="3" type="ORF">THIARS_60547</name>
</gene>